<dbReference type="InterPro" id="IPR038078">
    <property type="entry name" value="PhoU-like_sf"/>
</dbReference>
<dbReference type="NCBIfam" id="TIGR02135">
    <property type="entry name" value="phoU_full"/>
    <property type="match status" value="1"/>
</dbReference>
<evidence type="ECO:0000313" key="10">
    <source>
        <dbReference type="EMBL" id="MBO8472191.1"/>
    </source>
</evidence>
<reference evidence="10" key="1">
    <citation type="submission" date="2020-10" db="EMBL/GenBank/DDBJ databases">
        <authorList>
            <person name="Gilroy R."/>
        </authorList>
    </citation>
    <scope>NUCLEOTIDE SEQUENCE</scope>
    <source>
        <strain evidence="10">B1-8020</strain>
    </source>
</reference>
<evidence type="ECO:0000256" key="6">
    <source>
        <dbReference type="ARBA" id="ARBA00022592"/>
    </source>
</evidence>
<dbReference type="GO" id="GO:0005737">
    <property type="term" value="C:cytoplasm"/>
    <property type="evidence" value="ECO:0007669"/>
    <property type="project" value="UniProtKB-SubCell"/>
</dbReference>
<dbReference type="SUPFAM" id="SSF109755">
    <property type="entry name" value="PhoU-like"/>
    <property type="match status" value="1"/>
</dbReference>
<evidence type="ECO:0000256" key="2">
    <source>
        <dbReference type="ARBA" id="ARBA00008107"/>
    </source>
</evidence>
<organism evidence="10 11">
    <name type="scientific">Candidatus Merdivivens pullicola</name>
    <dbReference type="NCBI Taxonomy" id="2840872"/>
    <lineage>
        <taxon>Bacteria</taxon>
        <taxon>Pseudomonadati</taxon>
        <taxon>Bacteroidota</taxon>
        <taxon>Bacteroidia</taxon>
        <taxon>Bacteroidales</taxon>
        <taxon>Muribaculaceae</taxon>
        <taxon>Muribaculaceae incertae sedis</taxon>
        <taxon>Candidatus Merdivivens</taxon>
    </lineage>
</organism>
<feature type="domain" description="PhoU" evidence="9">
    <location>
        <begin position="17"/>
        <end position="104"/>
    </location>
</feature>
<reference evidence="10" key="2">
    <citation type="journal article" date="2021" name="PeerJ">
        <title>Extensive microbial diversity within the chicken gut microbiome revealed by metagenomics and culture.</title>
        <authorList>
            <person name="Gilroy R."/>
            <person name="Ravi A."/>
            <person name="Getino M."/>
            <person name="Pursley I."/>
            <person name="Horton D.L."/>
            <person name="Alikhan N.F."/>
            <person name="Baker D."/>
            <person name="Gharbi K."/>
            <person name="Hall N."/>
            <person name="Watson M."/>
            <person name="Adriaenssens E.M."/>
            <person name="Foster-Nyarko E."/>
            <person name="Jarju S."/>
            <person name="Secka A."/>
            <person name="Antonio M."/>
            <person name="Oren A."/>
            <person name="Chaudhuri R.R."/>
            <person name="La Ragione R."/>
            <person name="Hildebrand F."/>
            <person name="Pallen M.J."/>
        </authorList>
    </citation>
    <scope>NUCLEOTIDE SEQUENCE</scope>
    <source>
        <strain evidence="10">B1-8020</strain>
    </source>
</reference>
<dbReference type="FunFam" id="1.20.58.220:FF:000004">
    <property type="entry name" value="Phosphate-specific transport system accessory protein PhoU"/>
    <property type="match status" value="1"/>
</dbReference>
<dbReference type="AlphaFoldDB" id="A0A9D9IHH7"/>
<dbReference type="Gene3D" id="1.20.58.220">
    <property type="entry name" value="Phosphate transport system protein phou homolog 2, domain 2"/>
    <property type="match status" value="1"/>
</dbReference>
<evidence type="ECO:0000259" key="9">
    <source>
        <dbReference type="Pfam" id="PF01895"/>
    </source>
</evidence>
<evidence type="ECO:0000313" key="11">
    <source>
        <dbReference type="Proteomes" id="UP000823604"/>
    </source>
</evidence>
<evidence type="ECO:0000256" key="4">
    <source>
        <dbReference type="ARBA" id="ARBA00022448"/>
    </source>
</evidence>
<feature type="domain" description="PhoU" evidence="9">
    <location>
        <begin position="122"/>
        <end position="207"/>
    </location>
</feature>
<dbReference type="GO" id="GO:0045936">
    <property type="term" value="P:negative regulation of phosphate metabolic process"/>
    <property type="evidence" value="ECO:0007669"/>
    <property type="project" value="InterPro"/>
</dbReference>
<dbReference type="GO" id="GO:0030643">
    <property type="term" value="P:intracellular phosphate ion homeostasis"/>
    <property type="evidence" value="ECO:0007669"/>
    <property type="project" value="InterPro"/>
</dbReference>
<dbReference type="PIRSF" id="PIRSF003107">
    <property type="entry name" value="PhoU"/>
    <property type="match status" value="1"/>
</dbReference>
<comment type="caution">
    <text evidence="10">The sequence shown here is derived from an EMBL/GenBank/DDBJ whole genome shotgun (WGS) entry which is preliminary data.</text>
</comment>
<dbReference type="EMBL" id="JADIMA010000008">
    <property type="protein sequence ID" value="MBO8472191.1"/>
    <property type="molecule type" value="Genomic_DNA"/>
</dbReference>
<dbReference type="GO" id="GO:0006817">
    <property type="term" value="P:phosphate ion transport"/>
    <property type="evidence" value="ECO:0007669"/>
    <property type="project" value="UniProtKB-KW"/>
</dbReference>
<name>A0A9D9IHH7_9BACT</name>
<evidence type="ECO:0000256" key="1">
    <source>
        <dbReference type="ARBA" id="ARBA00004496"/>
    </source>
</evidence>
<comment type="function">
    <text evidence="7 8">Plays a role in the regulation of phosphate uptake.</text>
</comment>
<comment type="subcellular location">
    <subcellularLocation>
        <location evidence="1 8">Cytoplasm</location>
    </subcellularLocation>
</comment>
<sequence length="227" mass="25575">MVKFVDDELKSIRAEVIRMWTLVYNQIDQSRLAVLGLDKNIARQITVRERLVDAFELKIDSEIEDFIALYTPVAIDLRFALAMLKINNDLERIGDYAYSIARFVKETEAVRLEPSLVESLGLERMFETVLEMMHGLKQALEDMDPANAVAVISMDDELDRLKAASDGILVENAKKNVDGIPVYMGLGSIFRKLERTGDHLTNIAEEIVFFIDAKVLKHNGGGSADNQ</sequence>
<keyword evidence="6 8" id="KW-0592">Phosphate transport</keyword>
<comment type="similarity">
    <text evidence="2 8">Belongs to the PhoU family.</text>
</comment>
<dbReference type="PANTHER" id="PTHR42930:SF3">
    <property type="entry name" value="PHOSPHATE-SPECIFIC TRANSPORT SYSTEM ACCESSORY PROTEIN PHOU"/>
    <property type="match status" value="1"/>
</dbReference>
<dbReference type="Proteomes" id="UP000823604">
    <property type="component" value="Unassembled WGS sequence"/>
</dbReference>
<dbReference type="PANTHER" id="PTHR42930">
    <property type="entry name" value="PHOSPHATE-SPECIFIC TRANSPORT SYSTEM ACCESSORY PROTEIN PHOU"/>
    <property type="match status" value="1"/>
</dbReference>
<dbReference type="InterPro" id="IPR026022">
    <property type="entry name" value="PhoU_dom"/>
</dbReference>
<accession>A0A9D9IHH7</accession>
<keyword evidence="5 8" id="KW-0963">Cytoplasm</keyword>
<keyword evidence="4 8" id="KW-0813">Transport</keyword>
<evidence type="ECO:0000256" key="5">
    <source>
        <dbReference type="ARBA" id="ARBA00022490"/>
    </source>
</evidence>
<evidence type="ECO:0000256" key="3">
    <source>
        <dbReference type="ARBA" id="ARBA00011738"/>
    </source>
</evidence>
<gene>
    <name evidence="10" type="primary">phoU</name>
    <name evidence="10" type="ORF">IAB81_00975</name>
</gene>
<proteinExistence type="inferred from homology"/>
<dbReference type="Pfam" id="PF01895">
    <property type="entry name" value="PhoU"/>
    <property type="match status" value="2"/>
</dbReference>
<dbReference type="InterPro" id="IPR028366">
    <property type="entry name" value="PhoU"/>
</dbReference>
<comment type="subunit">
    <text evidence="3 8">Homodimer.</text>
</comment>
<protein>
    <recommendedName>
        <fullName evidence="8">Phosphate-specific transport system accessory protein PhoU</fullName>
    </recommendedName>
</protein>
<evidence type="ECO:0000256" key="7">
    <source>
        <dbReference type="ARBA" id="ARBA00056181"/>
    </source>
</evidence>
<evidence type="ECO:0000256" key="8">
    <source>
        <dbReference type="PIRNR" id="PIRNR003107"/>
    </source>
</evidence>